<reference evidence="1 2" key="1">
    <citation type="submission" date="2013-09" db="EMBL/GenBank/DDBJ databases">
        <title>High correlation between genotypes and phenotypes of environmental bacteria Comamonas testosteroni strains.</title>
        <authorList>
            <person name="Liu L."/>
            <person name="Zhu W."/>
            <person name="Xia X."/>
            <person name="Xu B."/>
            <person name="Luo M."/>
            <person name="Wang G."/>
        </authorList>
    </citation>
    <scope>NUCLEOTIDE SEQUENCE [LARGE SCALE GENOMIC DNA]</scope>
    <source>
        <strain evidence="1 2">JL40</strain>
    </source>
</reference>
<dbReference type="EMBL" id="AWOR01000057">
    <property type="protein sequence ID" value="KGH27865.1"/>
    <property type="molecule type" value="Genomic_DNA"/>
</dbReference>
<organism evidence="1 2">
    <name type="scientific">Comamonas testosteroni</name>
    <name type="common">Pseudomonas testosteroni</name>
    <dbReference type="NCBI Taxonomy" id="285"/>
    <lineage>
        <taxon>Bacteria</taxon>
        <taxon>Pseudomonadati</taxon>
        <taxon>Pseudomonadota</taxon>
        <taxon>Betaproteobacteria</taxon>
        <taxon>Burkholderiales</taxon>
        <taxon>Comamonadaceae</taxon>
        <taxon>Comamonas</taxon>
    </lineage>
</organism>
<accession>A0A096GRP0</accession>
<protein>
    <submittedName>
        <fullName evidence="1">Uncharacterized protein</fullName>
    </submittedName>
</protein>
<comment type="caution">
    <text evidence="1">The sequence shown here is derived from an EMBL/GenBank/DDBJ whole genome shotgun (WGS) entry which is preliminary data.</text>
</comment>
<evidence type="ECO:0000313" key="1">
    <source>
        <dbReference type="EMBL" id="KGH27865.1"/>
    </source>
</evidence>
<name>A0A096GRP0_COMTE</name>
<dbReference type="Proteomes" id="UP000029553">
    <property type="component" value="Unassembled WGS sequence"/>
</dbReference>
<evidence type="ECO:0000313" key="2">
    <source>
        <dbReference type="Proteomes" id="UP000029553"/>
    </source>
</evidence>
<dbReference type="AlphaFoldDB" id="A0A096GRP0"/>
<gene>
    <name evidence="1" type="ORF">P353_17145</name>
</gene>
<proteinExistence type="predicted"/>
<sequence length="81" mass="8650">MEEEKKRVIPCTPENAAEVRAAVKAWPQLQSLVKSLQDGGHFPGLRAMTFTLTGSAEYVGKGLGALLPESRPTAPQTGEEA</sequence>